<keyword evidence="3" id="KW-1185">Reference proteome</keyword>
<dbReference type="AlphaFoldDB" id="A0AAE1NRP1"/>
<comment type="caution">
    <text evidence="2">The sequence shown here is derived from an EMBL/GenBank/DDBJ whole genome shotgun (WGS) entry which is preliminary data.</text>
</comment>
<name>A0AAE1NRP1_9EUCA</name>
<dbReference type="EMBL" id="JAWZYT010004170">
    <property type="protein sequence ID" value="KAK4294954.1"/>
    <property type="molecule type" value="Genomic_DNA"/>
</dbReference>
<protein>
    <submittedName>
        <fullName evidence="2">Uncharacterized protein</fullName>
    </submittedName>
</protein>
<evidence type="ECO:0000313" key="3">
    <source>
        <dbReference type="Proteomes" id="UP001292094"/>
    </source>
</evidence>
<evidence type="ECO:0000256" key="1">
    <source>
        <dbReference type="SAM" id="MobiDB-lite"/>
    </source>
</evidence>
<proteinExistence type="predicted"/>
<sequence length="56" mass="6072">AATAKSHRINEEWDRQVASSDETANWWKSVKPRPLQSSAASTITNNSSGPSHPSPP</sequence>
<dbReference type="Proteomes" id="UP001292094">
    <property type="component" value="Unassembled WGS sequence"/>
</dbReference>
<gene>
    <name evidence="2" type="ORF">Pmani_032447</name>
</gene>
<evidence type="ECO:0000313" key="2">
    <source>
        <dbReference type="EMBL" id="KAK4294954.1"/>
    </source>
</evidence>
<accession>A0AAE1NRP1</accession>
<reference evidence="2" key="1">
    <citation type="submission" date="2023-11" db="EMBL/GenBank/DDBJ databases">
        <title>Genome assemblies of two species of porcelain crab, Petrolisthes cinctipes and Petrolisthes manimaculis (Anomura: Porcellanidae).</title>
        <authorList>
            <person name="Angst P."/>
        </authorList>
    </citation>
    <scope>NUCLEOTIDE SEQUENCE</scope>
    <source>
        <strain evidence="2">PB745_02</strain>
        <tissue evidence="2">Gill</tissue>
    </source>
</reference>
<feature type="compositionally biased region" description="Low complexity" evidence="1">
    <location>
        <begin position="37"/>
        <end position="56"/>
    </location>
</feature>
<feature type="region of interest" description="Disordered" evidence="1">
    <location>
        <begin position="1"/>
        <end position="56"/>
    </location>
</feature>
<organism evidence="2 3">
    <name type="scientific">Petrolisthes manimaculis</name>
    <dbReference type="NCBI Taxonomy" id="1843537"/>
    <lineage>
        <taxon>Eukaryota</taxon>
        <taxon>Metazoa</taxon>
        <taxon>Ecdysozoa</taxon>
        <taxon>Arthropoda</taxon>
        <taxon>Crustacea</taxon>
        <taxon>Multicrustacea</taxon>
        <taxon>Malacostraca</taxon>
        <taxon>Eumalacostraca</taxon>
        <taxon>Eucarida</taxon>
        <taxon>Decapoda</taxon>
        <taxon>Pleocyemata</taxon>
        <taxon>Anomura</taxon>
        <taxon>Galatheoidea</taxon>
        <taxon>Porcellanidae</taxon>
        <taxon>Petrolisthes</taxon>
    </lineage>
</organism>
<feature type="non-terminal residue" evidence="2">
    <location>
        <position position="1"/>
    </location>
</feature>